<dbReference type="EMBL" id="LFRF01000001">
    <property type="protein sequence ID" value="KND94826.1"/>
    <property type="molecule type" value="Genomic_DNA"/>
</dbReference>
<keyword evidence="2" id="KW-1133">Transmembrane helix</keyword>
<feature type="compositionally biased region" description="Polar residues" evidence="1">
    <location>
        <begin position="8"/>
        <end position="18"/>
    </location>
</feature>
<organism evidence="3 4">
    <name type="scientific">Tolypocladium ophioglossoides (strain CBS 100239)</name>
    <name type="common">Snaketongue truffleclub</name>
    <name type="synonym">Elaphocordyceps ophioglossoides</name>
    <dbReference type="NCBI Taxonomy" id="1163406"/>
    <lineage>
        <taxon>Eukaryota</taxon>
        <taxon>Fungi</taxon>
        <taxon>Dikarya</taxon>
        <taxon>Ascomycota</taxon>
        <taxon>Pezizomycotina</taxon>
        <taxon>Sordariomycetes</taxon>
        <taxon>Hypocreomycetidae</taxon>
        <taxon>Hypocreales</taxon>
        <taxon>Ophiocordycipitaceae</taxon>
        <taxon>Tolypocladium</taxon>
    </lineage>
</organism>
<evidence type="ECO:0000313" key="4">
    <source>
        <dbReference type="Proteomes" id="UP000036947"/>
    </source>
</evidence>
<dbReference type="STRING" id="1163406.A0A0L0NL18"/>
<sequence length="352" mass="39775">MQVEPQPATMSNLNNNSLDLPKPILATSPPCSGGRHQVERSLTSPVKPHRHPHHHTHQHQHQHHHRWDHHNDKGPPTTYMLPLMRHSLDMPRSETATPFLSPDQSRRASVLAKDDNGKVETKESREARLRLEQKKASIRADGLRQSLVDLNTFSTNMTKRLDDTYYAVLEKMSTLQNTVMAMKDLAETSRELCEAFDRDSQDLESDITGQLTAVGHFDDQQTRISGLQSRIHEGRAKIQSLTSRVDVVRERIESWERADMAWQERTRKRLKIIWSATSVLTILIIALAVGVNYTSMGLDGIDGDSSEAASLGWLNMSNQSRPSTENGGETGRALSWKTPLTDGEQLRVFDEL</sequence>
<feature type="compositionally biased region" description="Basic and acidic residues" evidence="1">
    <location>
        <begin position="112"/>
        <end position="121"/>
    </location>
</feature>
<dbReference type="Proteomes" id="UP000036947">
    <property type="component" value="Unassembled WGS sequence"/>
</dbReference>
<feature type="transmembrane region" description="Helical" evidence="2">
    <location>
        <begin position="272"/>
        <end position="293"/>
    </location>
</feature>
<accession>A0A0L0NL18</accession>
<feature type="region of interest" description="Disordered" evidence="1">
    <location>
        <begin position="316"/>
        <end position="336"/>
    </location>
</feature>
<comment type="caution">
    <text evidence="3">The sequence shown here is derived from an EMBL/GenBank/DDBJ whole genome shotgun (WGS) entry which is preliminary data.</text>
</comment>
<evidence type="ECO:0000256" key="1">
    <source>
        <dbReference type="SAM" id="MobiDB-lite"/>
    </source>
</evidence>
<keyword evidence="4" id="KW-1185">Reference proteome</keyword>
<proteinExistence type="predicted"/>
<dbReference type="AlphaFoldDB" id="A0A0L0NL18"/>
<protein>
    <submittedName>
        <fullName evidence="3">Uncharacterized protein</fullName>
    </submittedName>
</protein>
<feature type="region of interest" description="Disordered" evidence="1">
    <location>
        <begin position="93"/>
        <end position="121"/>
    </location>
</feature>
<reference evidence="3 4" key="1">
    <citation type="journal article" date="2015" name="BMC Genomics">
        <title>The genome of the truffle-parasite Tolypocladium ophioglossoides and the evolution of antifungal peptaibiotics.</title>
        <authorList>
            <person name="Quandt C.A."/>
            <person name="Bushley K.E."/>
            <person name="Spatafora J.W."/>
        </authorList>
    </citation>
    <scope>NUCLEOTIDE SEQUENCE [LARGE SCALE GENOMIC DNA]</scope>
    <source>
        <strain evidence="3 4">CBS 100239</strain>
    </source>
</reference>
<feature type="region of interest" description="Disordered" evidence="1">
    <location>
        <begin position="1"/>
        <end position="78"/>
    </location>
</feature>
<evidence type="ECO:0000256" key="2">
    <source>
        <dbReference type="SAM" id="Phobius"/>
    </source>
</evidence>
<dbReference type="OrthoDB" id="5419542at2759"/>
<keyword evidence="2" id="KW-0472">Membrane</keyword>
<feature type="compositionally biased region" description="Polar residues" evidence="1">
    <location>
        <begin position="316"/>
        <end position="327"/>
    </location>
</feature>
<evidence type="ECO:0000313" key="3">
    <source>
        <dbReference type="EMBL" id="KND94826.1"/>
    </source>
</evidence>
<keyword evidence="2" id="KW-0812">Transmembrane</keyword>
<gene>
    <name evidence="3" type="ORF">TOPH_00357</name>
</gene>
<name>A0A0L0NL18_TOLOC</name>
<feature type="compositionally biased region" description="Basic residues" evidence="1">
    <location>
        <begin position="47"/>
        <end position="68"/>
    </location>
</feature>